<evidence type="ECO:0000313" key="3">
    <source>
        <dbReference type="EMBL" id="MFF5922158.1"/>
    </source>
</evidence>
<feature type="compositionally biased region" description="Low complexity" evidence="1">
    <location>
        <begin position="220"/>
        <end position="236"/>
    </location>
</feature>
<sequence length="248" mass="26614">MLHEIDEALRRLLTPAVEGDVAFDAPTRDWAARRNAPTLNAYLYDIREDVARRERGAHAERDAQGVVTRKRRPPRWFRLSYLVTAWTSRPEDEHRLLSGAMALLLPHEVLPDDAVPESVRSITTSLPISVAVPPAESRSLADIWSALGGELKPSLDVVITTPFPVTPVYAVAPPVTEGEIVVRGVAGAPVASKPRMIRRQGAARVTRRAPTPDEAEEGTEGLAASEALEAPEALESGSGGGSQDGAGA</sequence>
<name>A0ABW6XXA5_9ACTN</name>
<protein>
    <submittedName>
        <fullName evidence="3">DUF4255 domain-containing protein</fullName>
    </submittedName>
</protein>
<organism evidence="3 4">
    <name type="scientific">Streptomyces flavochromogenes</name>
    <dbReference type="NCBI Taxonomy" id="68199"/>
    <lineage>
        <taxon>Bacteria</taxon>
        <taxon>Bacillati</taxon>
        <taxon>Actinomycetota</taxon>
        <taxon>Actinomycetes</taxon>
        <taxon>Kitasatosporales</taxon>
        <taxon>Streptomycetaceae</taxon>
        <taxon>Streptomyces</taxon>
    </lineage>
</organism>
<feature type="region of interest" description="Disordered" evidence="1">
    <location>
        <begin position="199"/>
        <end position="248"/>
    </location>
</feature>
<keyword evidence="4" id="KW-1185">Reference proteome</keyword>
<dbReference type="RefSeq" id="WP_388309477.1">
    <property type="nucleotide sequence ID" value="NZ_JBIBDZ010000009.1"/>
</dbReference>
<dbReference type="InterPro" id="IPR025351">
    <property type="entry name" value="Pvc16_N"/>
</dbReference>
<dbReference type="Proteomes" id="UP001602370">
    <property type="component" value="Unassembled WGS sequence"/>
</dbReference>
<feature type="domain" description="Pvc16 N-terminal" evidence="2">
    <location>
        <begin position="5"/>
        <end position="177"/>
    </location>
</feature>
<reference evidence="3 4" key="1">
    <citation type="submission" date="2024-10" db="EMBL/GenBank/DDBJ databases">
        <title>The Natural Products Discovery Center: Release of the First 8490 Sequenced Strains for Exploring Actinobacteria Biosynthetic Diversity.</title>
        <authorList>
            <person name="Kalkreuter E."/>
            <person name="Kautsar S.A."/>
            <person name="Yang D."/>
            <person name="Bader C.D."/>
            <person name="Teijaro C.N."/>
            <person name="Fluegel L."/>
            <person name="Davis C.M."/>
            <person name="Simpson J.R."/>
            <person name="Lauterbach L."/>
            <person name="Steele A.D."/>
            <person name="Gui C."/>
            <person name="Meng S."/>
            <person name="Li G."/>
            <person name="Viehrig K."/>
            <person name="Ye F."/>
            <person name="Su P."/>
            <person name="Kiefer A.F."/>
            <person name="Nichols A."/>
            <person name="Cepeda A.J."/>
            <person name="Yan W."/>
            <person name="Fan B."/>
            <person name="Jiang Y."/>
            <person name="Adhikari A."/>
            <person name="Zheng C.-J."/>
            <person name="Schuster L."/>
            <person name="Cowan T.M."/>
            <person name="Smanski M.J."/>
            <person name="Chevrette M.G."/>
            <person name="De Carvalho L.P.S."/>
            <person name="Shen B."/>
        </authorList>
    </citation>
    <scope>NUCLEOTIDE SEQUENCE [LARGE SCALE GENOMIC DNA]</scope>
    <source>
        <strain evidence="3 4">NPDC012605</strain>
    </source>
</reference>
<evidence type="ECO:0000256" key="1">
    <source>
        <dbReference type="SAM" id="MobiDB-lite"/>
    </source>
</evidence>
<proteinExistence type="predicted"/>
<evidence type="ECO:0000313" key="4">
    <source>
        <dbReference type="Proteomes" id="UP001602370"/>
    </source>
</evidence>
<evidence type="ECO:0000259" key="2">
    <source>
        <dbReference type="Pfam" id="PF14065"/>
    </source>
</evidence>
<dbReference type="Pfam" id="PF14065">
    <property type="entry name" value="Pvc16_N"/>
    <property type="match status" value="1"/>
</dbReference>
<accession>A0ABW6XXA5</accession>
<gene>
    <name evidence="3" type="ORF">ACFY8C_28065</name>
</gene>
<comment type="caution">
    <text evidence="3">The sequence shown here is derived from an EMBL/GenBank/DDBJ whole genome shotgun (WGS) entry which is preliminary data.</text>
</comment>
<dbReference type="EMBL" id="JBIBDZ010000009">
    <property type="protein sequence ID" value="MFF5922158.1"/>
    <property type="molecule type" value="Genomic_DNA"/>
</dbReference>
<feature type="compositionally biased region" description="Gly residues" evidence="1">
    <location>
        <begin position="237"/>
        <end position="248"/>
    </location>
</feature>